<gene>
    <name evidence="1" type="ORF">PanWU01x14_023040</name>
</gene>
<evidence type="ECO:0000313" key="1">
    <source>
        <dbReference type="EMBL" id="PON77950.1"/>
    </source>
</evidence>
<dbReference type="Proteomes" id="UP000237105">
    <property type="component" value="Unassembled WGS sequence"/>
</dbReference>
<sequence length="68" mass="7670">MLHMAYGFTLRMLHGHGPTGCIDVIYARPYEMLGVPPCVFVTRELSRARPCSIIRAYWCLVVVLSMVA</sequence>
<proteinExistence type="predicted"/>
<evidence type="ECO:0000313" key="2">
    <source>
        <dbReference type="Proteomes" id="UP000237105"/>
    </source>
</evidence>
<dbReference type="AlphaFoldDB" id="A0A2P5DXE9"/>
<protein>
    <submittedName>
        <fullName evidence="1">Uncharacterized protein</fullName>
    </submittedName>
</protein>
<keyword evidence="2" id="KW-1185">Reference proteome</keyword>
<organism evidence="1 2">
    <name type="scientific">Parasponia andersonii</name>
    <name type="common">Sponia andersonii</name>
    <dbReference type="NCBI Taxonomy" id="3476"/>
    <lineage>
        <taxon>Eukaryota</taxon>
        <taxon>Viridiplantae</taxon>
        <taxon>Streptophyta</taxon>
        <taxon>Embryophyta</taxon>
        <taxon>Tracheophyta</taxon>
        <taxon>Spermatophyta</taxon>
        <taxon>Magnoliopsida</taxon>
        <taxon>eudicotyledons</taxon>
        <taxon>Gunneridae</taxon>
        <taxon>Pentapetalae</taxon>
        <taxon>rosids</taxon>
        <taxon>fabids</taxon>
        <taxon>Rosales</taxon>
        <taxon>Cannabaceae</taxon>
        <taxon>Parasponia</taxon>
    </lineage>
</organism>
<name>A0A2P5DXE9_PARAD</name>
<comment type="caution">
    <text evidence="1">The sequence shown here is derived from an EMBL/GenBank/DDBJ whole genome shotgun (WGS) entry which is preliminary data.</text>
</comment>
<reference evidence="2" key="1">
    <citation type="submission" date="2016-06" db="EMBL/GenBank/DDBJ databases">
        <title>Parallel loss of symbiosis genes in relatives of nitrogen-fixing non-legume Parasponia.</title>
        <authorList>
            <person name="Van Velzen R."/>
            <person name="Holmer R."/>
            <person name="Bu F."/>
            <person name="Rutten L."/>
            <person name="Van Zeijl A."/>
            <person name="Liu W."/>
            <person name="Santuari L."/>
            <person name="Cao Q."/>
            <person name="Sharma T."/>
            <person name="Shen D."/>
            <person name="Roswanjaya Y."/>
            <person name="Wardhani T."/>
            <person name="Kalhor M.S."/>
            <person name="Jansen J."/>
            <person name="Van den Hoogen J."/>
            <person name="Gungor B."/>
            <person name="Hartog M."/>
            <person name="Hontelez J."/>
            <person name="Verver J."/>
            <person name="Yang W.-C."/>
            <person name="Schijlen E."/>
            <person name="Repin R."/>
            <person name="Schilthuizen M."/>
            <person name="Schranz E."/>
            <person name="Heidstra R."/>
            <person name="Miyata K."/>
            <person name="Fedorova E."/>
            <person name="Kohlen W."/>
            <person name="Bisseling T."/>
            <person name="Smit S."/>
            <person name="Geurts R."/>
        </authorList>
    </citation>
    <scope>NUCLEOTIDE SEQUENCE [LARGE SCALE GENOMIC DNA]</scope>
    <source>
        <strain evidence="2">cv. WU1-14</strain>
    </source>
</reference>
<dbReference type="EMBL" id="JXTB01000011">
    <property type="protein sequence ID" value="PON77950.1"/>
    <property type="molecule type" value="Genomic_DNA"/>
</dbReference>
<accession>A0A2P5DXE9</accession>